<organism evidence="1 2">
    <name type="scientific">Marinobacterium marinum</name>
    <dbReference type="NCBI Taxonomy" id="2756129"/>
    <lineage>
        <taxon>Bacteria</taxon>
        <taxon>Pseudomonadati</taxon>
        <taxon>Pseudomonadota</taxon>
        <taxon>Gammaproteobacteria</taxon>
        <taxon>Oceanospirillales</taxon>
        <taxon>Oceanospirillaceae</taxon>
        <taxon>Marinobacterium</taxon>
    </lineage>
</organism>
<keyword evidence="2" id="KW-1185">Reference proteome</keyword>
<sequence length="257" mass="28524">MSKSLHKGATRIADIAPETLAALSCGELQSATLTEGLAVDQSVLLRTVFPDLSAEALSSADALCQQGIVKRMQGMGRLLLNELGSDGIRQCLVHHSDTVRGWACFMLGAQPGLDIQARLEAIRPLANDGHFGVREWSWIAIRPHLSENLELSVKLLLAWTQAPSERLRRFASEVLRPRGVWCAHINPLKQQPALALPLLSALRSDEAVYVQDSVANWLNDAAKDQPEWVRDVCRKWLQDNPSSATRRICQRAQRNLR</sequence>
<dbReference type="EMBL" id="JACEMT010000041">
    <property type="protein sequence ID" value="MBA4501753.1"/>
    <property type="molecule type" value="Genomic_DNA"/>
</dbReference>
<dbReference type="AlphaFoldDB" id="A0A7W1WWX8"/>
<dbReference type="SUPFAM" id="SSF48371">
    <property type="entry name" value="ARM repeat"/>
    <property type="match status" value="1"/>
</dbReference>
<evidence type="ECO:0000313" key="1">
    <source>
        <dbReference type="EMBL" id="MBA4501753.1"/>
    </source>
</evidence>
<accession>A0A7W1WWX8</accession>
<dbReference type="Proteomes" id="UP000538931">
    <property type="component" value="Unassembled WGS sequence"/>
</dbReference>
<comment type="caution">
    <text evidence="1">The sequence shown here is derived from an EMBL/GenBank/DDBJ whole genome shotgun (WGS) entry which is preliminary data.</text>
</comment>
<name>A0A7W1WWX8_9GAMM</name>
<protein>
    <submittedName>
        <fullName evidence="1">DNA alkylation repair protein</fullName>
    </submittedName>
</protein>
<dbReference type="InterPro" id="IPR016024">
    <property type="entry name" value="ARM-type_fold"/>
</dbReference>
<reference evidence="1 2" key="1">
    <citation type="submission" date="2020-07" db="EMBL/GenBank/DDBJ databases">
        <title>Bacterium isolated from marien macroalgae.</title>
        <authorList>
            <person name="Zhu K."/>
            <person name="Lu D."/>
            <person name="Du Z."/>
        </authorList>
    </citation>
    <scope>NUCLEOTIDE SEQUENCE [LARGE SCALE GENOMIC DNA]</scope>
    <source>
        <strain evidence="1 2">3-1745</strain>
    </source>
</reference>
<gene>
    <name evidence="1" type="ORF">H1S06_05180</name>
</gene>
<dbReference type="RefSeq" id="WP_181737927.1">
    <property type="nucleotide sequence ID" value="NZ_JACEMT010000041.1"/>
</dbReference>
<evidence type="ECO:0000313" key="2">
    <source>
        <dbReference type="Proteomes" id="UP000538931"/>
    </source>
</evidence>
<dbReference type="Gene3D" id="1.25.40.290">
    <property type="entry name" value="ARM repeat domains"/>
    <property type="match status" value="1"/>
</dbReference>
<proteinExistence type="predicted"/>